<evidence type="ECO:0000313" key="5">
    <source>
        <dbReference type="EMBL" id="AKU97704.1"/>
    </source>
</evidence>
<dbReference type="Gene3D" id="3.40.30.10">
    <property type="entry name" value="Glutaredoxin"/>
    <property type="match status" value="1"/>
</dbReference>
<dbReference type="EMBL" id="CP012333">
    <property type="protein sequence ID" value="AKU97704.1"/>
    <property type="molecule type" value="Genomic_DNA"/>
</dbReference>
<keyword evidence="4" id="KW-0732">Signal</keyword>
<dbReference type="AlphaFoldDB" id="A0A0K1PX57"/>
<keyword evidence="6" id="KW-1185">Reference proteome</keyword>
<evidence type="ECO:0000313" key="6">
    <source>
        <dbReference type="Proteomes" id="UP000064967"/>
    </source>
</evidence>
<keyword evidence="3" id="KW-1133">Transmembrane helix</keyword>
<dbReference type="OrthoDB" id="9786756at2"/>
<dbReference type="Proteomes" id="UP000064967">
    <property type="component" value="Chromosome"/>
</dbReference>
<name>A0A0K1PX57_9BACT</name>
<feature type="transmembrane region" description="Helical" evidence="3">
    <location>
        <begin position="261"/>
        <end position="281"/>
    </location>
</feature>
<dbReference type="RefSeq" id="WP_146648803.1">
    <property type="nucleotide sequence ID" value="NZ_CP012333.1"/>
</dbReference>
<comment type="similarity">
    <text evidence="1">Belongs to the SCO1/2 family.</text>
</comment>
<protein>
    <recommendedName>
        <fullName evidence="7">Cytochrome oxidase biogenesis protein Sco1/SenC/PrrC, copper metallochaperone</fullName>
    </recommendedName>
</protein>
<evidence type="ECO:0008006" key="7">
    <source>
        <dbReference type="Google" id="ProtNLM"/>
    </source>
</evidence>
<dbReference type="CDD" id="cd02968">
    <property type="entry name" value="SCO"/>
    <property type="match status" value="1"/>
</dbReference>
<dbReference type="PANTHER" id="PTHR12151">
    <property type="entry name" value="ELECTRON TRANSPORT PROTIN SCO1/SENC FAMILY MEMBER"/>
    <property type="match status" value="1"/>
</dbReference>
<dbReference type="SUPFAM" id="SSF52833">
    <property type="entry name" value="Thioredoxin-like"/>
    <property type="match status" value="1"/>
</dbReference>
<feature type="chain" id="PRO_5005466753" description="Cytochrome oxidase biogenesis protein Sco1/SenC/PrrC, copper metallochaperone" evidence="4">
    <location>
        <begin position="41"/>
        <end position="315"/>
    </location>
</feature>
<proteinExistence type="inferred from homology"/>
<evidence type="ECO:0000256" key="1">
    <source>
        <dbReference type="ARBA" id="ARBA00010996"/>
    </source>
</evidence>
<gene>
    <name evidence="5" type="ORF">AKJ09_04368</name>
</gene>
<feature type="compositionally biased region" description="Basic and acidic residues" evidence="2">
    <location>
        <begin position="304"/>
        <end position="315"/>
    </location>
</feature>
<dbReference type="PANTHER" id="PTHR12151:SF8">
    <property type="entry name" value="THIOREDOXIN DOMAIN-CONTAINING PROTEIN"/>
    <property type="match status" value="1"/>
</dbReference>
<dbReference type="Pfam" id="PF02630">
    <property type="entry name" value="SCO1-SenC"/>
    <property type="match status" value="1"/>
</dbReference>
<keyword evidence="3" id="KW-0812">Transmembrane</keyword>
<evidence type="ECO:0000256" key="4">
    <source>
        <dbReference type="SAM" id="SignalP"/>
    </source>
</evidence>
<feature type="signal peptide" evidence="4">
    <location>
        <begin position="1"/>
        <end position="40"/>
    </location>
</feature>
<sequence>MNFVSLQIKESRPRLPRWVTGLVCALLGFAVLFSTSRAHAQINATPPELQHVGVNEHLNAPIPLDTPFQDHTGKPVTLRQYFERDSRKRPVVLTFAYHSCPVLCSMVLNAAVSGLKEVPWTMGKEYEVVTISIDPKESLEKTTNKRNSLLTEYGRAGADNGWHFLVGSEASIAAVADAAGFEYQYDARQQQWGHPSVVMITTPDGKMARYLYGIEFNPNDLRLGLLEASQGRSISTVEKLLLYCYHYDPQGGKYVLVAQRVMQVGGAVIAVVLFGALALFWRRELKKSKDNKVESGGKGGALPKQDDEARAGASA</sequence>
<reference evidence="5 6" key="1">
    <citation type="submission" date="2015-08" db="EMBL/GenBank/DDBJ databases">
        <authorList>
            <person name="Babu N.S."/>
            <person name="Beckwith C.J."/>
            <person name="Beseler K.G."/>
            <person name="Brison A."/>
            <person name="Carone J.V."/>
            <person name="Caskin T.P."/>
            <person name="Diamond M."/>
            <person name="Durham M.E."/>
            <person name="Foxe J.M."/>
            <person name="Go M."/>
            <person name="Henderson B.A."/>
            <person name="Jones I.B."/>
            <person name="McGettigan J.A."/>
            <person name="Micheletti S.J."/>
            <person name="Nasrallah M.E."/>
            <person name="Ortiz D."/>
            <person name="Piller C.R."/>
            <person name="Privatt S.R."/>
            <person name="Schneider S.L."/>
            <person name="Sharp S."/>
            <person name="Smith T.C."/>
            <person name="Stanton J.D."/>
            <person name="Ullery H.E."/>
            <person name="Wilson R.J."/>
            <person name="Serrano M.G."/>
            <person name="Buck G."/>
            <person name="Lee V."/>
            <person name="Wang Y."/>
            <person name="Carvalho R."/>
            <person name="Voegtly L."/>
            <person name="Shi R."/>
            <person name="Duckworth R."/>
            <person name="Johnson A."/>
            <person name="Loviza R."/>
            <person name="Walstead R."/>
            <person name="Shah Z."/>
            <person name="Kiflezghi M."/>
            <person name="Wade K."/>
            <person name="Ball S.L."/>
            <person name="Bradley K.W."/>
            <person name="Asai D.J."/>
            <person name="Bowman C.A."/>
            <person name="Russell D.A."/>
            <person name="Pope W.H."/>
            <person name="Jacobs-Sera D."/>
            <person name="Hendrix R.W."/>
            <person name="Hatfull G.F."/>
        </authorList>
    </citation>
    <scope>NUCLEOTIDE SEQUENCE [LARGE SCALE GENOMIC DNA]</scope>
    <source>
        <strain evidence="5 6">DSM 27648</strain>
    </source>
</reference>
<keyword evidence="3" id="KW-0472">Membrane</keyword>
<dbReference type="STRING" id="1391654.AKJ09_04368"/>
<evidence type="ECO:0000256" key="3">
    <source>
        <dbReference type="SAM" id="Phobius"/>
    </source>
</evidence>
<dbReference type="InterPro" id="IPR003782">
    <property type="entry name" value="SCO1/SenC"/>
</dbReference>
<dbReference type="InterPro" id="IPR036249">
    <property type="entry name" value="Thioredoxin-like_sf"/>
</dbReference>
<accession>A0A0K1PX57</accession>
<dbReference type="KEGG" id="llu:AKJ09_04368"/>
<evidence type="ECO:0000256" key="2">
    <source>
        <dbReference type="SAM" id="MobiDB-lite"/>
    </source>
</evidence>
<feature type="region of interest" description="Disordered" evidence="2">
    <location>
        <begin position="288"/>
        <end position="315"/>
    </location>
</feature>
<organism evidence="5 6">
    <name type="scientific">Labilithrix luteola</name>
    <dbReference type="NCBI Taxonomy" id="1391654"/>
    <lineage>
        <taxon>Bacteria</taxon>
        <taxon>Pseudomonadati</taxon>
        <taxon>Myxococcota</taxon>
        <taxon>Polyangia</taxon>
        <taxon>Polyangiales</taxon>
        <taxon>Labilitrichaceae</taxon>
        <taxon>Labilithrix</taxon>
    </lineage>
</organism>